<dbReference type="InterPro" id="IPR011701">
    <property type="entry name" value="MFS"/>
</dbReference>
<gene>
    <name evidence="7" type="ORF">SBAD_LOCUS2105</name>
</gene>
<dbReference type="GO" id="GO:0022857">
    <property type="term" value="F:transmembrane transporter activity"/>
    <property type="evidence" value="ECO:0007669"/>
    <property type="project" value="InterPro"/>
</dbReference>
<keyword evidence="8" id="KW-1185">Reference proteome</keyword>
<keyword evidence="2 5" id="KW-0812">Transmembrane</keyword>
<dbReference type="Pfam" id="PF07690">
    <property type="entry name" value="MFS_1"/>
    <property type="match status" value="1"/>
</dbReference>
<evidence type="ECO:0000256" key="3">
    <source>
        <dbReference type="ARBA" id="ARBA00022989"/>
    </source>
</evidence>
<dbReference type="Proteomes" id="UP000270296">
    <property type="component" value="Unassembled WGS sequence"/>
</dbReference>
<keyword evidence="4 5" id="KW-0472">Membrane</keyword>
<name>A0A183IER1_9BILA</name>
<evidence type="ECO:0000313" key="8">
    <source>
        <dbReference type="Proteomes" id="UP000270296"/>
    </source>
</evidence>
<keyword evidence="3 5" id="KW-1133">Transmembrane helix</keyword>
<evidence type="ECO:0000256" key="4">
    <source>
        <dbReference type="ARBA" id="ARBA00023136"/>
    </source>
</evidence>
<proteinExistence type="predicted"/>
<evidence type="ECO:0000313" key="9">
    <source>
        <dbReference type="WBParaSite" id="SBAD_0000220801-mRNA-1"/>
    </source>
</evidence>
<accession>A0A183IER1</accession>
<feature type="domain" description="Major facilitator superfamily (MFS) profile" evidence="6">
    <location>
        <begin position="1"/>
        <end position="305"/>
    </location>
</feature>
<evidence type="ECO:0000313" key="7">
    <source>
        <dbReference type="EMBL" id="VDO96571.1"/>
    </source>
</evidence>
<sequence>MFSYAVGLFLSGMIGDRVEPRILLSVGMLLTGIVGCILILYSTCTPTSRFSASDMKLRAILLTAMQSNNIFQNILFGCVTEWWEFYSKPFYVCLWLLNGLAQSTGWPAEVCIMGNWFGKASRGFIFGIWSSCASVGNIIGAELASAILPFGYEYTFLANSSLLVAGAIIVFFGAVSSPEDLGLTATAANDRSNSNSQKSLVAQSSTEEINDMEDVDDDAKPISLFQAIMLPGVIAYSLAYTCLKLVNYSIFFWLPFYLTNNFGWQEELSDTISTFYDWGGIIGGVLAGVLSVGRSVSVTSSLYNA</sequence>
<dbReference type="AlphaFoldDB" id="A0A183IER1"/>
<dbReference type="WBParaSite" id="SBAD_0000220801-mRNA-1">
    <property type="protein sequence ID" value="SBAD_0000220801-mRNA-1"/>
    <property type="gene ID" value="SBAD_0000220801"/>
</dbReference>
<feature type="transmembrane region" description="Helical" evidence="5">
    <location>
        <begin position="233"/>
        <end position="255"/>
    </location>
</feature>
<dbReference type="PANTHER" id="PTHR43184:SF12">
    <property type="entry name" value="SUGAR PHOSPHATE EXCHANGER 3"/>
    <property type="match status" value="1"/>
</dbReference>
<feature type="transmembrane region" description="Helical" evidence="5">
    <location>
        <begin position="275"/>
        <end position="293"/>
    </location>
</feature>
<dbReference type="GO" id="GO:0016020">
    <property type="term" value="C:membrane"/>
    <property type="evidence" value="ECO:0007669"/>
    <property type="project" value="UniProtKB-SubCell"/>
</dbReference>
<feature type="transmembrane region" description="Helical" evidence="5">
    <location>
        <begin position="123"/>
        <end position="148"/>
    </location>
</feature>
<dbReference type="EMBL" id="UZAM01007089">
    <property type="protein sequence ID" value="VDO96571.1"/>
    <property type="molecule type" value="Genomic_DNA"/>
</dbReference>
<evidence type="ECO:0000259" key="6">
    <source>
        <dbReference type="PROSITE" id="PS50850"/>
    </source>
</evidence>
<dbReference type="PANTHER" id="PTHR43184">
    <property type="entry name" value="MAJOR FACILITATOR SUPERFAMILY TRANSPORTER 16, ISOFORM B"/>
    <property type="match status" value="1"/>
</dbReference>
<protein>
    <submittedName>
        <fullName evidence="9">MFS domain-containing protein</fullName>
    </submittedName>
</protein>
<reference evidence="7 8" key="2">
    <citation type="submission" date="2018-11" db="EMBL/GenBank/DDBJ databases">
        <authorList>
            <consortium name="Pathogen Informatics"/>
        </authorList>
    </citation>
    <scope>NUCLEOTIDE SEQUENCE [LARGE SCALE GENOMIC DNA]</scope>
</reference>
<evidence type="ECO:0000256" key="5">
    <source>
        <dbReference type="SAM" id="Phobius"/>
    </source>
</evidence>
<dbReference type="PROSITE" id="PS50850">
    <property type="entry name" value="MFS"/>
    <property type="match status" value="1"/>
</dbReference>
<evidence type="ECO:0000256" key="1">
    <source>
        <dbReference type="ARBA" id="ARBA00004141"/>
    </source>
</evidence>
<organism evidence="9">
    <name type="scientific">Soboliphyme baturini</name>
    <dbReference type="NCBI Taxonomy" id="241478"/>
    <lineage>
        <taxon>Eukaryota</taxon>
        <taxon>Metazoa</taxon>
        <taxon>Ecdysozoa</taxon>
        <taxon>Nematoda</taxon>
        <taxon>Enoplea</taxon>
        <taxon>Dorylaimia</taxon>
        <taxon>Dioctophymatida</taxon>
        <taxon>Dioctophymatoidea</taxon>
        <taxon>Soboliphymatidae</taxon>
        <taxon>Soboliphyme</taxon>
    </lineage>
</organism>
<dbReference type="SUPFAM" id="SSF103473">
    <property type="entry name" value="MFS general substrate transporter"/>
    <property type="match status" value="1"/>
</dbReference>
<feature type="transmembrane region" description="Helical" evidence="5">
    <location>
        <begin position="22"/>
        <end position="41"/>
    </location>
</feature>
<dbReference type="OrthoDB" id="3639251at2759"/>
<dbReference type="InterPro" id="IPR020846">
    <property type="entry name" value="MFS_dom"/>
</dbReference>
<reference evidence="9" key="1">
    <citation type="submission" date="2016-06" db="UniProtKB">
        <authorList>
            <consortium name="WormBaseParasite"/>
        </authorList>
    </citation>
    <scope>IDENTIFICATION</scope>
</reference>
<comment type="subcellular location">
    <subcellularLocation>
        <location evidence="1">Membrane</location>
        <topology evidence="1">Multi-pass membrane protein</topology>
    </subcellularLocation>
</comment>
<evidence type="ECO:0000256" key="2">
    <source>
        <dbReference type="ARBA" id="ARBA00022692"/>
    </source>
</evidence>
<dbReference type="Gene3D" id="1.20.1250.20">
    <property type="entry name" value="MFS general substrate transporter like domains"/>
    <property type="match status" value="2"/>
</dbReference>
<feature type="transmembrane region" description="Helical" evidence="5">
    <location>
        <begin position="154"/>
        <end position="175"/>
    </location>
</feature>
<dbReference type="InterPro" id="IPR036259">
    <property type="entry name" value="MFS_trans_sf"/>
</dbReference>